<evidence type="ECO:0000313" key="5">
    <source>
        <dbReference type="Proteomes" id="UP000736335"/>
    </source>
</evidence>
<gene>
    <name evidence="4" type="ORF">BJ322DRAFT_293868</name>
</gene>
<accession>A0A9P6H6P0</accession>
<reference evidence="4" key="1">
    <citation type="journal article" date="2020" name="Nat. Commun.">
        <title>Large-scale genome sequencing of mycorrhizal fungi provides insights into the early evolution of symbiotic traits.</title>
        <authorList>
            <person name="Miyauchi S."/>
            <person name="Kiss E."/>
            <person name="Kuo A."/>
            <person name="Drula E."/>
            <person name="Kohler A."/>
            <person name="Sanchez-Garcia M."/>
            <person name="Morin E."/>
            <person name="Andreopoulos B."/>
            <person name="Barry K.W."/>
            <person name="Bonito G."/>
            <person name="Buee M."/>
            <person name="Carver A."/>
            <person name="Chen C."/>
            <person name="Cichocki N."/>
            <person name="Clum A."/>
            <person name="Culley D."/>
            <person name="Crous P.W."/>
            <person name="Fauchery L."/>
            <person name="Girlanda M."/>
            <person name="Hayes R.D."/>
            <person name="Keri Z."/>
            <person name="LaButti K."/>
            <person name="Lipzen A."/>
            <person name="Lombard V."/>
            <person name="Magnuson J."/>
            <person name="Maillard F."/>
            <person name="Murat C."/>
            <person name="Nolan M."/>
            <person name="Ohm R.A."/>
            <person name="Pangilinan J."/>
            <person name="Pereira M.F."/>
            <person name="Perotto S."/>
            <person name="Peter M."/>
            <person name="Pfister S."/>
            <person name="Riley R."/>
            <person name="Sitrit Y."/>
            <person name="Stielow J.B."/>
            <person name="Szollosi G."/>
            <person name="Zifcakova L."/>
            <person name="Stursova M."/>
            <person name="Spatafora J.W."/>
            <person name="Tedersoo L."/>
            <person name="Vaario L.M."/>
            <person name="Yamada A."/>
            <person name="Yan M."/>
            <person name="Wang P."/>
            <person name="Xu J."/>
            <person name="Bruns T."/>
            <person name="Baldrian P."/>
            <person name="Vilgalys R."/>
            <person name="Dunand C."/>
            <person name="Henrissat B."/>
            <person name="Grigoriev I.V."/>
            <person name="Hibbett D."/>
            <person name="Nagy L.G."/>
            <person name="Martin F.M."/>
        </authorList>
    </citation>
    <scope>NUCLEOTIDE SEQUENCE</scope>
    <source>
        <strain evidence="4">UH-Tt-Lm1</strain>
    </source>
</reference>
<organism evidence="4 5">
    <name type="scientific">Thelephora terrestris</name>
    <dbReference type="NCBI Taxonomy" id="56493"/>
    <lineage>
        <taxon>Eukaryota</taxon>
        <taxon>Fungi</taxon>
        <taxon>Dikarya</taxon>
        <taxon>Basidiomycota</taxon>
        <taxon>Agaricomycotina</taxon>
        <taxon>Agaricomycetes</taxon>
        <taxon>Thelephorales</taxon>
        <taxon>Thelephoraceae</taxon>
        <taxon>Thelephora</taxon>
    </lineage>
</organism>
<keyword evidence="2" id="KW-1133">Transmembrane helix</keyword>
<dbReference type="Pfam" id="PF20153">
    <property type="entry name" value="DUF6535"/>
    <property type="match status" value="1"/>
</dbReference>
<dbReference type="Proteomes" id="UP000736335">
    <property type="component" value="Unassembled WGS sequence"/>
</dbReference>
<dbReference type="InterPro" id="IPR045338">
    <property type="entry name" value="DUF6535"/>
</dbReference>
<feature type="domain" description="DUF6535" evidence="3">
    <location>
        <begin position="83"/>
        <end position="258"/>
    </location>
</feature>
<feature type="transmembrane region" description="Helical" evidence="2">
    <location>
        <begin position="263"/>
        <end position="287"/>
    </location>
</feature>
<keyword evidence="5" id="KW-1185">Reference proteome</keyword>
<sequence>MDKLEYVTERSRTPEETGSIHEELSDANQVLLPRYLHRCMIHTPPKKGREEGENDGQSAGRQATGLKQDTPLPQEDCKAQFYKQYRNVADEYDKDFLKKHKDNLNTTLIFAGLFSAVTSAFIVMVDSRLQPDRGSETTALLRVLIYKTDNTTFKDDVPSLPPQWTGPPPAMVDVEAILYMSLVASLFSAFLAMLGKQWLNRYASTDLRGSVIERGQNRQRKLDGVDTWYFDAVMESLPLMLQAALLLLGCALSRYLWEVDVTVASVVIGVTSFGVVLYLFILVAGVVSEVCPYQTPGSYFIRHLVQHVPSASALGDAISGLDILETAHAVAAPLSHRLFDDDTIQPYVASALFIALVFPTAIYRIGRATTRVSSQVLVGACGLFCRACCWLQREQIVEEQVAMLDSRCILWTSQTSLDKPVHHSIVRYLATIPKLHNFDPTLVTLCYNVFVGCVSITDGKVVIVEGLDEPAAASIRCLFRTFHHLMATDPTSSVLCNLFLCYQTNFPHRVVSTVLPFYATMMTIHLLVDRGKNLYEVSWDNSSPSIPDHVAITQDLVKAAMVEYKQRSKVSRWILRFVLHSLSMDPPLPASAVADCLTIVAIDLDCDISDITFLDERYVQI</sequence>
<evidence type="ECO:0000256" key="2">
    <source>
        <dbReference type="SAM" id="Phobius"/>
    </source>
</evidence>
<feature type="compositionally biased region" description="Polar residues" evidence="1">
    <location>
        <begin position="55"/>
        <end position="67"/>
    </location>
</feature>
<dbReference type="AlphaFoldDB" id="A0A9P6H6P0"/>
<feature type="region of interest" description="Disordered" evidence="1">
    <location>
        <begin position="1"/>
        <end position="23"/>
    </location>
</feature>
<keyword evidence="2" id="KW-0812">Transmembrane</keyword>
<keyword evidence="2" id="KW-0472">Membrane</keyword>
<feature type="transmembrane region" description="Helical" evidence="2">
    <location>
        <begin position="104"/>
        <end position="125"/>
    </location>
</feature>
<feature type="transmembrane region" description="Helical" evidence="2">
    <location>
        <begin position="176"/>
        <end position="194"/>
    </location>
</feature>
<reference evidence="4" key="2">
    <citation type="submission" date="2020-11" db="EMBL/GenBank/DDBJ databases">
        <authorList>
            <consortium name="DOE Joint Genome Institute"/>
            <person name="Kuo A."/>
            <person name="Miyauchi S."/>
            <person name="Kiss E."/>
            <person name="Drula E."/>
            <person name="Kohler A."/>
            <person name="Sanchez-Garcia M."/>
            <person name="Andreopoulos B."/>
            <person name="Barry K.W."/>
            <person name="Bonito G."/>
            <person name="Buee M."/>
            <person name="Carver A."/>
            <person name="Chen C."/>
            <person name="Cichocki N."/>
            <person name="Clum A."/>
            <person name="Culley D."/>
            <person name="Crous P.W."/>
            <person name="Fauchery L."/>
            <person name="Girlanda M."/>
            <person name="Hayes R."/>
            <person name="Keri Z."/>
            <person name="Labutti K."/>
            <person name="Lipzen A."/>
            <person name="Lombard V."/>
            <person name="Magnuson J."/>
            <person name="Maillard F."/>
            <person name="Morin E."/>
            <person name="Murat C."/>
            <person name="Nolan M."/>
            <person name="Ohm R."/>
            <person name="Pangilinan J."/>
            <person name="Pereira M."/>
            <person name="Perotto S."/>
            <person name="Peter M."/>
            <person name="Riley R."/>
            <person name="Sitrit Y."/>
            <person name="Stielow B."/>
            <person name="Szollosi G."/>
            <person name="Zifcakova L."/>
            <person name="Stursova M."/>
            <person name="Spatafora J.W."/>
            <person name="Tedersoo L."/>
            <person name="Vaario L.-M."/>
            <person name="Yamada A."/>
            <person name="Yan M."/>
            <person name="Wang P."/>
            <person name="Xu J."/>
            <person name="Bruns T."/>
            <person name="Baldrian P."/>
            <person name="Vilgalys R."/>
            <person name="Henrissat B."/>
            <person name="Grigoriev I.V."/>
            <person name="Hibbett D."/>
            <person name="Nagy L.G."/>
            <person name="Martin F.M."/>
        </authorList>
    </citation>
    <scope>NUCLEOTIDE SEQUENCE</scope>
    <source>
        <strain evidence="4">UH-Tt-Lm1</strain>
    </source>
</reference>
<dbReference type="EMBL" id="WIUZ02000016">
    <property type="protein sequence ID" value="KAF9780449.1"/>
    <property type="molecule type" value="Genomic_DNA"/>
</dbReference>
<proteinExistence type="predicted"/>
<comment type="caution">
    <text evidence="4">The sequence shown here is derived from an EMBL/GenBank/DDBJ whole genome shotgun (WGS) entry which is preliminary data.</text>
</comment>
<name>A0A9P6H6P0_9AGAM</name>
<evidence type="ECO:0000313" key="4">
    <source>
        <dbReference type="EMBL" id="KAF9780449.1"/>
    </source>
</evidence>
<evidence type="ECO:0000256" key="1">
    <source>
        <dbReference type="SAM" id="MobiDB-lite"/>
    </source>
</evidence>
<dbReference type="OrthoDB" id="3219854at2759"/>
<feature type="transmembrane region" description="Helical" evidence="2">
    <location>
        <begin position="347"/>
        <end position="366"/>
    </location>
</feature>
<protein>
    <recommendedName>
        <fullName evidence="3">DUF6535 domain-containing protein</fullName>
    </recommendedName>
</protein>
<evidence type="ECO:0000259" key="3">
    <source>
        <dbReference type="Pfam" id="PF20153"/>
    </source>
</evidence>
<feature type="region of interest" description="Disordered" evidence="1">
    <location>
        <begin position="43"/>
        <end position="73"/>
    </location>
</feature>